<organism evidence="4 5">
    <name type="scientific">Runella rosea</name>
    <dbReference type="NCBI Taxonomy" id="2259595"/>
    <lineage>
        <taxon>Bacteria</taxon>
        <taxon>Pseudomonadati</taxon>
        <taxon>Bacteroidota</taxon>
        <taxon>Cytophagia</taxon>
        <taxon>Cytophagales</taxon>
        <taxon>Spirosomataceae</taxon>
        <taxon>Runella</taxon>
    </lineage>
</organism>
<dbReference type="SMART" id="SM00257">
    <property type="entry name" value="LysM"/>
    <property type="match status" value="2"/>
</dbReference>
<dbReference type="Proteomes" id="UP000251993">
    <property type="component" value="Chromosome"/>
</dbReference>
<dbReference type="InterPro" id="IPR018392">
    <property type="entry name" value="LysM"/>
</dbReference>
<dbReference type="SUPFAM" id="SSF54106">
    <property type="entry name" value="LysM domain"/>
    <property type="match status" value="2"/>
</dbReference>
<keyword evidence="2" id="KW-0472">Membrane</keyword>
<feature type="compositionally biased region" description="Basic and acidic residues" evidence="1">
    <location>
        <begin position="112"/>
        <end position="125"/>
    </location>
</feature>
<dbReference type="KEGG" id="run:DR864_26560"/>
<feature type="region of interest" description="Disordered" evidence="1">
    <location>
        <begin position="58"/>
        <end position="134"/>
    </location>
</feature>
<dbReference type="Gene3D" id="3.10.350.10">
    <property type="entry name" value="LysM domain"/>
    <property type="match status" value="2"/>
</dbReference>
<evidence type="ECO:0000313" key="4">
    <source>
        <dbReference type="EMBL" id="AXE21042.1"/>
    </source>
</evidence>
<evidence type="ECO:0000256" key="1">
    <source>
        <dbReference type="SAM" id="MobiDB-lite"/>
    </source>
</evidence>
<keyword evidence="5" id="KW-1185">Reference proteome</keyword>
<dbReference type="PANTHER" id="PTHR33734:SF22">
    <property type="entry name" value="MEMBRANE-BOUND LYTIC MUREIN TRANSGLYCOSYLASE D"/>
    <property type="match status" value="1"/>
</dbReference>
<feature type="compositionally biased region" description="Polar residues" evidence="1">
    <location>
        <begin position="66"/>
        <end position="77"/>
    </location>
</feature>
<dbReference type="AlphaFoldDB" id="A0A344TQX1"/>
<feature type="domain" description="LysM" evidence="3">
    <location>
        <begin position="136"/>
        <end position="183"/>
    </location>
</feature>
<evidence type="ECO:0000259" key="3">
    <source>
        <dbReference type="PROSITE" id="PS51782"/>
    </source>
</evidence>
<dbReference type="OrthoDB" id="912393at2"/>
<dbReference type="CDD" id="cd00118">
    <property type="entry name" value="LysM"/>
    <property type="match status" value="2"/>
</dbReference>
<dbReference type="Pfam" id="PF01476">
    <property type="entry name" value="LysM"/>
    <property type="match status" value="2"/>
</dbReference>
<feature type="compositionally biased region" description="Basic and acidic residues" evidence="1">
    <location>
        <begin position="87"/>
        <end position="99"/>
    </location>
</feature>
<dbReference type="RefSeq" id="WP_114069805.1">
    <property type="nucleotide sequence ID" value="NZ_CP030850.1"/>
</dbReference>
<reference evidence="4 5" key="1">
    <citation type="submission" date="2018-07" db="EMBL/GenBank/DDBJ databases">
        <title>Genome sequencing of Runella.</title>
        <authorList>
            <person name="Baek M.-G."/>
            <person name="Yi H."/>
        </authorList>
    </citation>
    <scope>NUCLEOTIDE SEQUENCE [LARGE SCALE GENOMIC DNA]</scope>
    <source>
        <strain evidence="4 5">HYN0085</strain>
    </source>
</reference>
<name>A0A344TQX1_9BACT</name>
<feature type="transmembrane region" description="Helical" evidence="2">
    <location>
        <begin position="17"/>
        <end position="37"/>
    </location>
</feature>
<evidence type="ECO:0000313" key="5">
    <source>
        <dbReference type="Proteomes" id="UP000251993"/>
    </source>
</evidence>
<accession>A0A344TQX1</accession>
<protein>
    <submittedName>
        <fullName evidence="4">Peptidoglycan-binding protein</fullName>
    </submittedName>
</protein>
<evidence type="ECO:0000256" key="2">
    <source>
        <dbReference type="SAM" id="Phobius"/>
    </source>
</evidence>
<dbReference type="InterPro" id="IPR036779">
    <property type="entry name" value="LysM_dom_sf"/>
</dbReference>
<keyword evidence="2" id="KW-0812">Transmembrane</keyword>
<sequence>MSENENRNRRPEESSKLPYLSLGVLVLMIAGLLYVGYEYIADDAADVDQLLNTPLDTTGRELQPIPNENDQLSTVPQSSKETTSSTTEEKTNDSPKEEETVTPTPRPADEEETKKPEEKAPEKPKPVAVDPGGVEITHTVQSGETFYGIANRYNLKSGTLKGLNPVIKDESADVKSGVTRIKVRVQAVHTVGPGDILRVVAEKYGVTVEQLMAANKKTKNFTERGEKLIIPFPEKK</sequence>
<proteinExistence type="predicted"/>
<dbReference type="EMBL" id="CP030850">
    <property type="protein sequence ID" value="AXE21042.1"/>
    <property type="molecule type" value="Genomic_DNA"/>
</dbReference>
<gene>
    <name evidence="4" type="ORF">DR864_26560</name>
</gene>
<dbReference type="PROSITE" id="PS51782">
    <property type="entry name" value="LYSM"/>
    <property type="match status" value="2"/>
</dbReference>
<feature type="domain" description="LysM" evidence="3">
    <location>
        <begin position="187"/>
        <end position="230"/>
    </location>
</feature>
<keyword evidence="2" id="KW-1133">Transmembrane helix</keyword>
<dbReference type="PANTHER" id="PTHR33734">
    <property type="entry name" value="LYSM DOMAIN-CONTAINING GPI-ANCHORED PROTEIN 2"/>
    <property type="match status" value="1"/>
</dbReference>